<evidence type="ECO:0000256" key="12">
    <source>
        <dbReference type="ARBA" id="ARBA00022958"/>
    </source>
</evidence>
<evidence type="ECO:0000256" key="18">
    <source>
        <dbReference type="ARBA" id="ARBA00032624"/>
    </source>
</evidence>
<dbReference type="InterPro" id="IPR004443">
    <property type="entry name" value="YjeF_N_dom"/>
</dbReference>
<evidence type="ECO:0000259" key="21">
    <source>
        <dbReference type="PROSITE" id="PS51383"/>
    </source>
</evidence>
<evidence type="ECO:0000256" key="2">
    <source>
        <dbReference type="ARBA" id="ARBA00000909"/>
    </source>
</evidence>
<proteinExistence type="inferred from homology"/>
<dbReference type="GO" id="GO:0110051">
    <property type="term" value="P:metabolite repair"/>
    <property type="evidence" value="ECO:0007669"/>
    <property type="project" value="TreeGrafter"/>
</dbReference>
<comment type="similarity">
    <text evidence="4">In the N-terminal section; belongs to the NnrE/AIBP family.</text>
</comment>
<dbReference type="Pfam" id="PF01256">
    <property type="entry name" value="Carb_kinase"/>
    <property type="match status" value="1"/>
</dbReference>
<evidence type="ECO:0000256" key="20">
    <source>
        <dbReference type="ARBA" id="ARBA00049209"/>
    </source>
</evidence>
<gene>
    <name evidence="23" type="ORF">METZ01_LOCUS121347</name>
</gene>
<evidence type="ECO:0000256" key="3">
    <source>
        <dbReference type="ARBA" id="ARBA00001958"/>
    </source>
</evidence>
<evidence type="ECO:0000256" key="11">
    <source>
        <dbReference type="ARBA" id="ARBA00022857"/>
    </source>
</evidence>
<keyword evidence="14" id="KW-0413">Isomerase</keyword>
<keyword evidence="16" id="KW-0511">Multifunctional enzyme</keyword>
<dbReference type="EMBL" id="UINC01016454">
    <property type="protein sequence ID" value="SVA68493.1"/>
    <property type="molecule type" value="Genomic_DNA"/>
</dbReference>
<dbReference type="PANTHER" id="PTHR12592:SF0">
    <property type="entry name" value="ATP-DEPENDENT (S)-NAD(P)H-HYDRATE DEHYDRATASE"/>
    <property type="match status" value="1"/>
</dbReference>
<evidence type="ECO:0000256" key="15">
    <source>
        <dbReference type="ARBA" id="ARBA00023239"/>
    </source>
</evidence>
<dbReference type="GO" id="GO:0052855">
    <property type="term" value="F:ADP-dependent NAD(P)H-hydrate dehydratase activity"/>
    <property type="evidence" value="ECO:0007669"/>
    <property type="project" value="UniProtKB-EC"/>
</dbReference>
<evidence type="ECO:0000256" key="6">
    <source>
        <dbReference type="ARBA" id="ARBA00012228"/>
    </source>
</evidence>
<dbReference type="HAMAP" id="MF_01966">
    <property type="entry name" value="NADHX_epimerase"/>
    <property type="match status" value="1"/>
</dbReference>
<dbReference type="SUPFAM" id="SSF64153">
    <property type="entry name" value="YjeF N-terminal domain-like"/>
    <property type="match status" value="1"/>
</dbReference>
<dbReference type="CDD" id="cd01171">
    <property type="entry name" value="YXKO-related"/>
    <property type="match status" value="1"/>
</dbReference>
<keyword evidence="8" id="KW-0479">Metal-binding</keyword>
<dbReference type="InterPro" id="IPR036652">
    <property type="entry name" value="YjeF_N_dom_sf"/>
</dbReference>
<dbReference type="GO" id="GO:0052856">
    <property type="term" value="F:NAD(P)HX epimerase activity"/>
    <property type="evidence" value="ECO:0007669"/>
    <property type="project" value="UniProtKB-EC"/>
</dbReference>
<dbReference type="NCBIfam" id="TIGR00197">
    <property type="entry name" value="yjeF_nterm"/>
    <property type="match status" value="1"/>
</dbReference>
<evidence type="ECO:0000256" key="4">
    <source>
        <dbReference type="ARBA" id="ARBA00006001"/>
    </source>
</evidence>
<evidence type="ECO:0000256" key="13">
    <source>
        <dbReference type="ARBA" id="ARBA00023027"/>
    </source>
</evidence>
<sequence length="470" mass="48725">MLPLVEFRVLDHNAIALGIDLGELMENAGKAVVDRLRERFPEAQCIVVACGSGNNGGDGLVIARLLTEAGLDVKVVLAGEPRSEIAQQARARWGGEVHPPQALAKLLAEADMAVDALLGSGLRGELREPYGSMAAVFNEGPPVLAVDVPSGLGLPGIVRPQLTVTFHALKEGMSEASCGEIVVADIGFPPEAEHYTGPGELQLLPPTDTTARKGQNGVVAFVGGGPYTGAPSLAAMGAYRMGADLVPMYVPESAASVVARHAPELIVHPLPGDYFEPGHVATVLEAEAKADVLLVGPGLGRHPDTIAAVDKLLHKWQKPCVVDADGLFRLEPEAAQGALLTPHAGELTRLAKAADITSGDDGREAMVREIALAYSATVLAKGPEDIITDGTHTRCNRTGHPRLAVGGTGDVLAGMCAAAMARGLTGFQAARVAAWLLGIAGERAAEVHGAGFLATEVAAQVPLVIREQLS</sequence>
<comment type="function">
    <text evidence="17">Bifunctional enzyme that catalyzes the epimerization of the S- and R-forms of NAD(P)HX and the dehydration of the S-form of NAD(P)HX at the expense of ADP, which is converted to AMP. This allows the repair of both epimers of NAD(P)HX, a damaged form of NAD(P)H that is a result of enzymatic or heat-dependent hydration.</text>
</comment>
<organism evidence="23">
    <name type="scientific">marine metagenome</name>
    <dbReference type="NCBI Taxonomy" id="408172"/>
    <lineage>
        <taxon>unclassified sequences</taxon>
        <taxon>metagenomes</taxon>
        <taxon>ecological metagenomes</taxon>
    </lineage>
</organism>
<reference evidence="23" key="1">
    <citation type="submission" date="2018-05" db="EMBL/GenBank/DDBJ databases">
        <authorList>
            <person name="Lanie J.A."/>
            <person name="Ng W.-L."/>
            <person name="Kazmierczak K.M."/>
            <person name="Andrzejewski T.M."/>
            <person name="Davidsen T.M."/>
            <person name="Wayne K.J."/>
            <person name="Tettelin H."/>
            <person name="Glass J.I."/>
            <person name="Rusch D."/>
            <person name="Podicherti R."/>
            <person name="Tsui H.-C.T."/>
            <person name="Winkler M.E."/>
        </authorList>
    </citation>
    <scope>NUCLEOTIDE SEQUENCE</scope>
</reference>
<comment type="catalytic activity">
    <reaction evidence="1">
        <text>(6R)-NADHX = (6S)-NADHX</text>
        <dbReference type="Rhea" id="RHEA:32215"/>
        <dbReference type="ChEBI" id="CHEBI:64074"/>
        <dbReference type="ChEBI" id="CHEBI:64075"/>
        <dbReference type="EC" id="5.1.99.6"/>
    </reaction>
</comment>
<dbReference type="AlphaFoldDB" id="A0A381XW95"/>
<evidence type="ECO:0000259" key="22">
    <source>
        <dbReference type="PROSITE" id="PS51385"/>
    </source>
</evidence>
<dbReference type="NCBIfam" id="TIGR00196">
    <property type="entry name" value="yjeF_cterm"/>
    <property type="match status" value="1"/>
</dbReference>
<feature type="domain" description="YjeF C-terminal" evidence="21">
    <location>
        <begin position="196"/>
        <end position="468"/>
    </location>
</feature>
<dbReference type="InterPro" id="IPR000631">
    <property type="entry name" value="CARKD"/>
</dbReference>
<dbReference type="Pfam" id="PF03853">
    <property type="entry name" value="YjeF_N"/>
    <property type="match status" value="1"/>
</dbReference>
<dbReference type="EC" id="4.2.1.136" evidence="7"/>
<keyword evidence="11" id="KW-0521">NADP</keyword>
<keyword evidence="15" id="KW-0456">Lyase</keyword>
<dbReference type="PANTHER" id="PTHR12592">
    <property type="entry name" value="ATP-DEPENDENT (S)-NAD(P)H-HYDRATE DEHYDRATASE FAMILY MEMBER"/>
    <property type="match status" value="1"/>
</dbReference>
<comment type="cofactor">
    <cofactor evidence="3">
        <name>K(+)</name>
        <dbReference type="ChEBI" id="CHEBI:29103"/>
    </cofactor>
</comment>
<keyword evidence="13" id="KW-0520">NAD</keyword>
<evidence type="ECO:0000256" key="5">
    <source>
        <dbReference type="ARBA" id="ARBA00009524"/>
    </source>
</evidence>
<dbReference type="EC" id="5.1.99.6" evidence="6"/>
<evidence type="ECO:0000256" key="19">
    <source>
        <dbReference type="ARBA" id="ARBA00048238"/>
    </source>
</evidence>
<dbReference type="InterPro" id="IPR029056">
    <property type="entry name" value="Ribokinase-like"/>
</dbReference>
<dbReference type="GO" id="GO:0005524">
    <property type="term" value="F:ATP binding"/>
    <property type="evidence" value="ECO:0007669"/>
    <property type="project" value="UniProtKB-KW"/>
</dbReference>
<dbReference type="PROSITE" id="PS51383">
    <property type="entry name" value="YJEF_C_3"/>
    <property type="match status" value="1"/>
</dbReference>
<comment type="catalytic activity">
    <reaction evidence="2">
        <text>(6R)-NADPHX = (6S)-NADPHX</text>
        <dbReference type="Rhea" id="RHEA:32227"/>
        <dbReference type="ChEBI" id="CHEBI:64076"/>
        <dbReference type="ChEBI" id="CHEBI:64077"/>
        <dbReference type="EC" id="5.1.99.6"/>
    </reaction>
</comment>
<feature type="domain" description="YjeF N-terminal" evidence="22">
    <location>
        <begin position="7"/>
        <end position="194"/>
    </location>
</feature>
<keyword evidence="9" id="KW-0547">Nucleotide-binding</keyword>
<dbReference type="GO" id="GO:0046872">
    <property type="term" value="F:metal ion binding"/>
    <property type="evidence" value="ECO:0007669"/>
    <property type="project" value="UniProtKB-KW"/>
</dbReference>
<dbReference type="PROSITE" id="PS51385">
    <property type="entry name" value="YJEF_N"/>
    <property type="match status" value="1"/>
</dbReference>
<dbReference type="GO" id="GO:0047453">
    <property type="term" value="F:ATP-dependent NAD(P)H-hydrate dehydratase activity"/>
    <property type="evidence" value="ECO:0007669"/>
    <property type="project" value="TreeGrafter"/>
</dbReference>
<dbReference type="PIRSF" id="PIRSF017184">
    <property type="entry name" value="Nnr"/>
    <property type="match status" value="1"/>
</dbReference>
<evidence type="ECO:0000256" key="7">
    <source>
        <dbReference type="ARBA" id="ARBA00013129"/>
    </source>
</evidence>
<dbReference type="Gene3D" id="3.40.1190.20">
    <property type="match status" value="1"/>
</dbReference>
<evidence type="ECO:0000256" key="14">
    <source>
        <dbReference type="ARBA" id="ARBA00023235"/>
    </source>
</evidence>
<accession>A0A381XW95</accession>
<dbReference type="Gene3D" id="3.40.50.10260">
    <property type="entry name" value="YjeF N-terminal domain"/>
    <property type="match status" value="1"/>
</dbReference>
<evidence type="ECO:0000256" key="10">
    <source>
        <dbReference type="ARBA" id="ARBA00022840"/>
    </source>
</evidence>
<name>A0A381XW95_9ZZZZ</name>
<comment type="similarity">
    <text evidence="5">In the C-terminal section; belongs to the NnrD/CARKD family.</text>
</comment>
<evidence type="ECO:0000256" key="9">
    <source>
        <dbReference type="ARBA" id="ARBA00022741"/>
    </source>
</evidence>
<dbReference type="InterPro" id="IPR030677">
    <property type="entry name" value="Nnr"/>
</dbReference>
<protein>
    <recommendedName>
        <fullName evidence="18">Nicotinamide nucleotide repair protein</fullName>
        <ecNumber evidence="7">4.2.1.136</ecNumber>
        <ecNumber evidence="6">5.1.99.6</ecNumber>
    </recommendedName>
</protein>
<evidence type="ECO:0000313" key="23">
    <source>
        <dbReference type="EMBL" id="SVA68493.1"/>
    </source>
</evidence>
<dbReference type="SUPFAM" id="SSF53613">
    <property type="entry name" value="Ribokinase-like"/>
    <property type="match status" value="1"/>
</dbReference>
<evidence type="ECO:0000256" key="8">
    <source>
        <dbReference type="ARBA" id="ARBA00022723"/>
    </source>
</evidence>
<evidence type="ECO:0000256" key="16">
    <source>
        <dbReference type="ARBA" id="ARBA00023268"/>
    </source>
</evidence>
<dbReference type="HAMAP" id="MF_01965">
    <property type="entry name" value="NADHX_dehydratase"/>
    <property type="match status" value="1"/>
</dbReference>
<evidence type="ECO:0000256" key="1">
    <source>
        <dbReference type="ARBA" id="ARBA00000013"/>
    </source>
</evidence>
<keyword evidence="10" id="KW-0067">ATP-binding</keyword>
<comment type="catalytic activity">
    <reaction evidence="20">
        <text>(6S)-NADPHX + ADP = AMP + phosphate + NADPH + H(+)</text>
        <dbReference type="Rhea" id="RHEA:32235"/>
        <dbReference type="ChEBI" id="CHEBI:15378"/>
        <dbReference type="ChEBI" id="CHEBI:43474"/>
        <dbReference type="ChEBI" id="CHEBI:57783"/>
        <dbReference type="ChEBI" id="CHEBI:64076"/>
        <dbReference type="ChEBI" id="CHEBI:456215"/>
        <dbReference type="ChEBI" id="CHEBI:456216"/>
        <dbReference type="EC" id="4.2.1.136"/>
    </reaction>
</comment>
<evidence type="ECO:0000256" key="17">
    <source>
        <dbReference type="ARBA" id="ARBA00025153"/>
    </source>
</evidence>
<keyword evidence="12" id="KW-0630">Potassium</keyword>
<comment type="catalytic activity">
    <reaction evidence="19">
        <text>(6S)-NADHX + ADP = AMP + phosphate + NADH + H(+)</text>
        <dbReference type="Rhea" id="RHEA:32223"/>
        <dbReference type="ChEBI" id="CHEBI:15378"/>
        <dbReference type="ChEBI" id="CHEBI:43474"/>
        <dbReference type="ChEBI" id="CHEBI:57945"/>
        <dbReference type="ChEBI" id="CHEBI:64074"/>
        <dbReference type="ChEBI" id="CHEBI:456215"/>
        <dbReference type="ChEBI" id="CHEBI:456216"/>
        <dbReference type="EC" id="4.2.1.136"/>
    </reaction>
</comment>